<gene>
    <name evidence="1" type="ORF">MUCCIDRAFT_107412</name>
</gene>
<organism evidence="1 2">
    <name type="scientific">Mucor lusitanicus CBS 277.49</name>
    <dbReference type="NCBI Taxonomy" id="747725"/>
    <lineage>
        <taxon>Eukaryota</taxon>
        <taxon>Fungi</taxon>
        <taxon>Fungi incertae sedis</taxon>
        <taxon>Mucoromycota</taxon>
        <taxon>Mucoromycotina</taxon>
        <taxon>Mucoromycetes</taxon>
        <taxon>Mucorales</taxon>
        <taxon>Mucorineae</taxon>
        <taxon>Mucoraceae</taxon>
        <taxon>Mucor</taxon>
    </lineage>
</organism>
<proteinExistence type="predicted"/>
<dbReference type="VEuPathDB" id="FungiDB:MUCCIDRAFT_107412"/>
<protein>
    <submittedName>
        <fullName evidence="1">Uncharacterized protein</fullName>
    </submittedName>
</protein>
<accession>A0A162QZ61</accession>
<evidence type="ECO:0000313" key="1">
    <source>
        <dbReference type="EMBL" id="OAD06820.1"/>
    </source>
</evidence>
<comment type="caution">
    <text evidence="1">The sequence shown here is derived from an EMBL/GenBank/DDBJ whole genome shotgun (WGS) entry which is preliminary data.</text>
</comment>
<evidence type="ECO:0000313" key="2">
    <source>
        <dbReference type="Proteomes" id="UP000077051"/>
    </source>
</evidence>
<dbReference type="EMBL" id="AMYB01000002">
    <property type="protein sequence ID" value="OAD06820.1"/>
    <property type="molecule type" value="Genomic_DNA"/>
</dbReference>
<dbReference type="OrthoDB" id="2289021at2759"/>
<sequence length="133" mass="15890">MVVTYKGEMGAQNYPKWFLITSRLLSYRSRDPRPFEEESHRRNHSSWFLVPSLHRAKEVRGVGSILNLKPLNEFIPSQHFRMKSIKQSVHGDKVYRFQVLYFGMKLSPLVWTELTKAILKWARRQQELSFRHT</sequence>
<reference evidence="1 2" key="1">
    <citation type="submission" date="2015-06" db="EMBL/GenBank/DDBJ databases">
        <title>Expansion of signal transduction pathways in fungi by whole-genome duplication.</title>
        <authorList>
            <consortium name="DOE Joint Genome Institute"/>
            <person name="Corrochano L.M."/>
            <person name="Kuo A."/>
            <person name="Marcet-Houben M."/>
            <person name="Polaino S."/>
            <person name="Salamov A."/>
            <person name="Villalobos J.M."/>
            <person name="Alvarez M.I."/>
            <person name="Avalos J."/>
            <person name="Benito E.P."/>
            <person name="Benoit I."/>
            <person name="Burger G."/>
            <person name="Camino L.P."/>
            <person name="Canovas D."/>
            <person name="Cerda-Olmedo E."/>
            <person name="Cheng J.-F."/>
            <person name="Dominguez A."/>
            <person name="Elias M."/>
            <person name="Eslava A.P."/>
            <person name="Glaser F."/>
            <person name="Grimwood J."/>
            <person name="Gutierrez G."/>
            <person name="Heitman J."/>
            <person name="Henrissat B."/>
            <person name="Iturriaga E.A."/>
            <person name="Lang B.F."/>
            <person name="Lavin J.L."/>
            <person name="Lee S."/>
            <person name="Li W."/>
            <person name="Lindquist E."/>
            <person name="Lopez-Garcia S."/>
            <person name="Luque E.M."/>
            <person name="Marcos A.T."/>
            <person name="Martin J."/>
            <person name="Mccluskey K."/>
            <person name="Medina H.R."/>
            <person name="Miralles-Duran A."/>
            <person name="Miyazaki A."/>
            <person name="Munoz-Torres E."/>
            <person name="Oguiza J.A."/>
            <person name="Ohm R."/>
            <person name="Olmedo M."/>
            <person name="Orejas M."/>
            <person name="Ortiz-Castellanos L."/>
            <person name="Pisabarro A.G."/>
            <person name="Rodriguez-Romero J."/>
            <person name="Ruiz-Herrera J."/>
            <person name="Ruiz-Vazquez R."/>
            <person name="Sanz C."/>
            <person name="Schackwitz W."/>
            <person name="Schmutz J."/>
            <person name="Shahriari M."/>
            <person name="Shelest E."/>
            <person name="Silva-Franco F."/>
            <person name="Soanes D."/>
            <person name="Syed K."/>
            <person name="Tagua V.G."/>
            <person name="Talbot N.J."/>
            <person name="Thon M."/>
            <person name="De Vries R.P."/>
            <person name="Wiebenga A."/>
            <person name="Yadav J.S."/>
            <person name="Braun E.L."/>
            <person name="Baker S."/>
            <person name="Garre V."/>
            <person name="Horwitz B."/>
            <person name="Torres-Martinez S."/>
            <person name="Idnurm A."/>
            <person name="Herrera-Estrella A."/>
            <person name="Gabaldon T."/>
            <person name="Grigoriev I.V."/>
        </authorList>
    </citation>
    <scope>NUCLEOTIDE SEQUENCE [LARGE SCALE GENOMIC DNA]</scope>
    <source>
        <strain evidence="1 2">CBS 277.49</strain>
    </source>
</reference>
<dbReference type="AlphaFoldDB" id="A0A162QZ61"/>
<keyword evidence="2" id="KW-1185">Reference proteome</keyword>
<name>A0A162QZ61_MUCCL</name>
<dbReference type="Proteomes" id="UP000077051">
    <property type="component" value="Unassembled WGS sequence"/>
</dbReference>